<gene>
    <name evidence="2" type="primary">Hsd17b10</name>
    <name evidence="2" type="ORF">LOC62_05G006684</name>
</gene>
<proteinExistence type="predicted"/>
<reference evidence="2" key="1">
    <citation type="submission" date="2023-10" db="EMBL/GenBank/DDBJ databases">
        <authorList>
            <person name="Noh H."/>
        </authorList>
    </citation>
    <scope>NUCLEOTIDE SEQUENCE</scope>
    <source>
        <strain evidence="2">DUCC4014</strain>
    </source>
</reference>
<dbReference type="PANTHER" id="PTHR43658:SF8">
    <property type="entry name" value="17-BETA-HYDROXYSTEROID DEHYDROGENASE 14-RELATED"/>
    <property type="match status" value="1"/>
</dbReference>
<dbReference type="GO" id="GO:0006635">
    <property type="term" value="P:fatty acid beta-oxidation"/>
    <property type="evidence" value="ECO:0007669"/>
    <property type="project" value="TreeGrafter"/>
</dbReference>
<organism evidence="2 3">
    <name type="scientific">Vanrija pseudolonga</name>
    <dbReference type="NCBI Taxonomy" id="143232"/>
    <lineage>
        <taxon>Eukaryota</taxon>
        <taxon>Fungi</taxon>
        <taxon>Dikarya</taxon>
        <taxon>Basidiomycota</taxon>
        <taxon>Agaricomycotina</taxon>
        <taxon>Tremellomycetes</taxon>
        <taxon>Trichosporonales</taxon>
        <taxon>Trichosporonaceae</taxon>
        <taxon>Vanrija</taxon>
    </lineage>
</organism>
<dbReference type="AlphaFoldDB" id="A0AAF0YAN1"/>
<dbReference type="EMBL" id="CP086718">
    <property type="protein sequence ID" value="WOO83165.1"/>
    <property type="molecule type" value="Genomic_DNA"/>
</dbReference>
<evidence type="ECO:0000313" key="3">
    <source>
        <dbReference type="Proteomes" id="UP000827549"/>
    </source>
</evidence>
<dbReference type="Pfam" id="PF13561">
    <property type="entry name" value="adh_short_C2"/>
    <property type="match status" value="1"/>
</dbReference>
<dbReference type="GeneID" id="87809860"/>
<dbReference type="RefSeq" id="XP_062629191.1">
    <property type="nucleotide sequence ID" value="XM_062773207.1"/>
</dbReference>
<dbReference type="GO" id="GO:0005739">
    <property type="term" value="C:mitochondrion"/>
    <property type="evidence" value="ECO:0007669"/>
    <property type="project" value="TreeGrafter"/>
</dbReference>
<name>A0AAF0YAN1_9TREE</name>
<evidence type="ECO:0000313" key="2">
    <source>
        <dbReference type="EMBL" id="WOO83165.1"/>
    </source>
</evidence>
<keyword evidence="1" id="KW-0560">Oxidoreductase</keyword>
<dbReference type="Gene3D" id="3.40.50.720">
    <property type="entry name" value="NAD(P)-binding Rossmann-like Domain"/>
    <property type="match status" value="1"/>
</dbReference>
<dbReference type="InterPro" id="IPR036291">
    <property type="entry name" value="NAD(P)-bd_dom_sf"/>
</dbReference>
<dbReference type="InterPro" id="IPR002347">
    <property type="entry name" value="SDR_fam"/>
</dbReference>
<accession>A0AAF0YAN1</accession>
<dbReference type="PANTHER" id="PTHR43658">
    <property type="entry name" value="SHORT-CHAIN DEHYDROGENASE/REDUCTASE"/>
    <property type="match status" value="1"/>
</dbReference>
<keyword evidence="3" id="KW-1185">Reference proteome</keyword>
<dbReference type="Proteomes" id="UP000827549">
    <property type="component" value="Chromosome 5"/>
</dbReference>
<protein>
    <submittedName>
        <fullName evidence="2">3-hydroxyacyl-CoA dehydrogenase type-2</fullName>
    </submittedName>
</protein>
<evidence type="ECO:0000256" key="1">
    <source>
        <dbReference type="ARBA" id="ARBA00023002"/>
    </source>
</evidence>
<dbReference type="PRINTS" id="PR00081">
    <property type="entry name" value="GDHRDH"/>
</dbReference>
<sequence>MKIEGKAFIITGGCGSIGGTTARMILERGGYAVVFDVLDEAAGTAKVKTYPHPERALYFKTDISDYDSVSAATTAALAAIPKGSLAGGVHCAAIAPGADWSHHLKDSVPRFAKVLQVNVYGTFVVDACIADAINSQYPDDGPFAPRTTEERGIIINIASVVARPVPARCITYGPSKTAVLGISAGMADFLGPFGIRCCTVSPAVVASAMMSPDRIPYFETELDAATIFPRRQSDPAEVGQGIVFLIENSMMNDFELRVDGGWRNSSNWAGPKDPRANALSLE</sequence>
<dbReference type="GO" id="GO:0008670">
    <property type="term" value="F:2,4-dienoyl-CoA reductase (NADPH) activity"/>
    <property type="evidence" value="ECO:0007669"/>
    <property type="project" value="TreeGrafter"/>
</dbReference>
<dbReference type="SUPFAM" id="SSF51735">
    <property type="entry name" value="NAD(P)-binding Rossmann-fold domains"/>
    <property type="match status" value="1"/>
</dbReference>